<dbReference type="RefSeq" id="WP_115579581.1">
    <property type="nucleotide sequence ID" value="NZ_NXLX01000023.1"/>
</dbReference>
<sequence length="94" mass="11024">MKLDKTPNLRATISNALLLCKTDCFFVALEFSIFACFRDSLEESENLIENAKYSFAPYIRWYQEDLSKELERCKNLSKAEFEKLDVVLIIVYLI</sequence>
<dbReference type="EMBL" id="NXLX01000023">
    <property type="protein sequence ID" value="RDU71993.1"/>
    <property type="molecule type" value="Genomic_DNA"/>
</dbReference>
<accession>A0A3D8J3J6</accession>
<dbReference type="AlphaFoldDB" id="A0A3D8J3J6"/>
<evidence type="ECO:0000313" key="1">
    <source>
        <dbReference type="EMBL" id="RDU71993.1"/>
    </source>
</evidence>
<comment type="caution">
    <text evidence="1">The sequence shown here is derived from an EMBL/GenBank/DDBJ whole genome shotgun (WGS) entry which is preliminary data.</text>
</comment>
<keyword evidence="2" id="KW-1185">Reference proteome</keyword>
<evidence type="ECO:0000313" key="2">
    <source>
        <dbReference type="Proteomes" id="UP000256695"/>
    </source>
</evidence>
<gene>
    <name evidence="1" type="ORF">CQA57_07280</name>
</gene>
<reference evidence="1 2" key="1">
    <citation type="submission" date="2018-04" db="EMBL/GenBank/DDBJ databases">
        <title>Novel Campyloabacter and Helicobacter Species and Strains.</title>
        <authorList>
            <person name="Mannion A.J."/>
            <person name="Shen Z."/>
            <person name="Fox J.G."/>
        </authorList>
    </citation>
    <scope>NUCLEOTIDE SEQUENCE [LARGE SCALE GENOMIC DNA]</scope>
    <source>
        <strain evidence="1 2">MIT 04-9362</strain>
    </source>
</reference>
<organism evidence="1 2">
    <name type="scientific">Helicobacter anseris</name>
    <dbReference type="NCBI Taxonomy" id="375926"/>
    <lineage>
        <taxon>Bacteria</taxon>
        <taxon>Pseudomonadati</taxon>
        <taxon>Campylobacterota</taxon>
        <taxon>Epsilonproteobacteria</taxon>
        <taxon>Campylobacterales</taxon>
        <taxon>Helicobacteraceae</taxon>
        <taxon>Helicobacter</taxon>
    </lineage>
</organism>
<proteinExistence type="predicted"/>
<dbReference type="Proteomes" id="UP000256695">
    <property type="component" value="Unassembled WGS sequence"/>
</dbReference>
<name>A0A3D8J3J6_9HELI</name>
<protein>
    <submittedName>
        <fullName evidence="1">Uncharacterized protein</fullName>
    </submittedName>
</protein>